<keyword evidence="2" id="KW-1133">Transmembrane helix</keyword>
<feature type="transmembrane region" description="Helical" evidence="2">
    <location>
        <begin position="56"/>
        <end position="76"/>
    </location>
</feature>
<feature type="compositionally biased region" description="Gly residues" evidence="1">
    <location>
        <begin position="905"/>
        <end position="921"/>
    </location>
</feature>
<feature type="compositionally biased region" description="Gly residues" evidence="1">
    <location>
        <begin position="966"/>
        <end position="981"/>
    </location>
</feature>
<feature type="region of interest" description="Disordered" evidence="1">
    <location>
        <begin position="1073"/>
        <end position="1097"/>
    </location>
</feature>
<dbReference type="RefSeq" id="WP_380215640.1">
    <property type="nucleotide sequence ID" value="NZ_JBHTBN010000001.1"/>
</dbReference>
<feature type="region of interest" description="Disordered" evidence="1">
    <location>
        <begin position="665"/>
        <end position="690"/>
    </location>
</feature>
<gene>
    <name evidence="3" type="ORF">ACFQO1_00560</name>
</gene>
<keyword evidence="2" id="KW-0812">Transmembrane</keyword>
<keyword evidence="2" id="KW-0472">Membrane</keyword>
<feature type="transmembrane region" description="Helical" evidence="2">
    <location>
        <begin position="26"/>
        <end position="50"/>
    </location>
</feature>
<evidence type="ECO:0000313" key="3">
    <source>
        <dbReference type="EMBL" id="MFC7356163.1"/>
    </source>
</evidence>
<feature type="region of interest" description="Disordered" evidence="1">
    <location>
        <begin position="901"/>
        <end position="923"/>
    </location>
</feature>
<feature type="compositionally biased region" description="Low complexity" evidence="1">
    <location>
        <begin position="1087"/>
        <end position="1097"/>
    </location>
</feature>
<reference evidence="4" key="1">
    <citation type="journal article" date="2019" name="Int. J. Syst. Evol. Microbiol.">
        <title>The Global Catalogue of Microorganisms (GCM) 10K type strain sequencing project: providing services to taxonomists for standard genome sequencing and annotation.</title>
        <authorList>
            <consortium name="The Broad Institute Genomics Platform"/>
            <consortium name="The Broad Institute Genome Sequencing Center for Infectious Disease"/>
            <person name="Wu L."/>
            <person name="Ma J."/>
        </authorList>
    </citation>
    <scope>NUCLEOTIDE SEQUENCE [LARGE SCALE GENOMIC DNA]</scope>
    <source>
        <strain evidence="4">CGMCC 1.16306</strain>
    </source>
</reference>
<sequence length="1137" mass="131299">MSSFSIIQQKLEQFIKKYYTNELIKGAILFFAIGLLYFLATLLIEYFLWLNPTARAVLFWLFVIVEVLLFARFIAFPLAKLCKLQKGIGHIEASRIIGAHFPQVNDKLLNVIQLNQNIRESELLAASIDQKASQMQPVPFKSAVNFKKNVTYLKYAAIPVALFLLISLFGDKDLFSTSYDRVVNYDVAYEPPAPFSFYVLNNDLTAVENKPFTIEVRTEGTVIPENASISYNGESYYLQQNAPGLFQYTFTQPEEAFEFSLKANKVTSQTYAVAVVKTPSLVAFEMALNYPSYTGKRDEILKSTGNATVPEGTRVTWKVAAKNTEEVHLKTRDSVYVFAESSGNFMYDKGLYNKFDYAITTSNKDLKEYENLNFTLGVIKDEYPEIEVQSKQDTTTTQLTYFLGRISDDYGLSSLRIVYYPEGQEETAKTQNIPINKSNIDQFVYTFPGTLELAEGVAYEYYFEVFDNDAIHRFKSSKSGNYSFRKFTKDEEEREQLQNQENSIQGLDKALDKMKEQDKRLEEISRTQKEKEKLNYNDKKKIEDVLKRQKQQEEMMKNFSKELKENLENFQPEKEDPFKEQLKERLEQNEEKLKENEKLLEELEKLQEKINELENKEELNDKIEQLQKQNKNQEKNLEQLLELTKRYYVTKKAEKLAEDLFKLGEEQEKLADEPKEKNTKEEQEKLNEKFEELQKDMEELQQENEDLKNPMDIPQDKPGEKQVEEEQQKATDNLEQQKQQDAKENQKNAGKKMKQMGSQMQQQMAAGQMESMQEDAEMLRQVLDNLVVFSFEQENLMEQFKVTDYGNPVFGKKLNKQNDLKLNFQHVDDSLFSLSLRQPMISEVINESLTEVDYNINKSLENLAENQMRQGISNQQYTVTGSNELAALLADMLTNMQMQMQMQGQGQGQGKGKGKGQGQGEGFQLPDIIKKQESLSEQMKEGMGKKHGEGKKGEEGEGDGKDGKNGEGQGEGMGEGQGENGRNGNSGKDGEGNNKNGESENNDGELYEIYKQQQQLRQQLEDKLSKEGLNGKGGDLLRKMEDIEDQLLDKGFNERTLEKMLNLQYELLKLEEADFEQGQDTKRESQTNRNRYNNTLRLSPEEVKKYFNSTEILNRESLPLRQDYKQKVQTYFKNKDD</sequence>
<evidence type="ECO:0000313" key="4">
    <source>
        <dbReference type="Proteomes" id="UP001596415"/>
    </source>
</evidence>
<feature type="compositionally biased region" description="Basic and acidic residues" evidence="1">
    <location>
        <begin position="936"/>
        <end position="965"/>
    </location>
</feature>
<evidence type="ECO:0000256" key="2">
    <source>
        <dbReference type="SAM" id="Phobius"/>
    </source>
</evidence>
<protein>
    <submittedName>
        <fullName evidence="3">DUF4175 family protein</fullName>
    </submittedName>
</protein>
<accession>A0ABW2MN50</accession>
<keyword evidence="4" id="KW-1185">Reference proteome</keyword>
<feature type="transmembrane region" description="Helical" evidence="2">
    <location>
        <begin position="152"/>
        <end position="170"/>
    </location>
</feature>
<dbReference type="EMBL" id="JBHTBN010000001">
    <property type="protein sequence ID" value="MFC7356163.1"/>
    <property type="molecule type" value="Genomic_DNA"/>
</dbReference>
<organism evidence="3 4">
    <name type="scientific">Jejudonia soesokkakensis</name>
    <dbReference type="NCBI Taxonomy" id="1323432"/>
    <lineage>
        <taxon>Bacteria</taxon>
        <taxon>Pseudomonadati</taxon>
        <taxon>Bacteroidota</taxon>
        <taxon>Flavobacteriia</taxon>
        <taxon>Flavobacteriales</taxon>
        <taxon>Flavobacteriaceae</taxon>
        <taxon>Jejudonia</taxon>
    </lineage>
</organism>
<feature type="region of interest" description="Disordered" evidence="1">
    <location>
        <begin position="936"/>
        <end position="1035"/>
    </location>
</feature>
<feature type="compositionally biased region" description="Basic and acidic residues" evidence="1">
    <location>
        <begin position="705"/>
        <end position="729"/>
    </location>
</feature>
<comment type="caution">
    <text evidence="3">The sequence shown here is derived from an EMBL/GenBank/DDBJ whole genome shotgun (WGS) entry which is preliminary data.</text>
</comment>
<evidence type="ECO:0000256" key="1">
    <source>
        <dbReference type="SAM" id="MobiDB-lite"/>
    </source>
</evidence>
<feature type="region of interest" description="Disordered" evidence="1">
    <location>
        <begin position="703"/>
        <end position="751"/>
    </location>
</feature>
<name>A0ABW2MN50_9FLAO</name>
<proteinExistence type="predicted"/>
<dbReference type="Proteomes" id="UP001596415">
    <property type="component" value="Unassembled WGS sequence"/>
</dbReference>